<proteinExistence type="predicted"/>
<protein>
    <submittedName>
        <fullName evidence="1">Uncharacterized protein</fullName>
    </submittedName>
</protein>
<sequence length="95" mass="10758">MKLEIPCVGENESGWREFCDTEPCLKTNFGTSANALPNFLTNLGLGQMAYSGPLTVAPFWNFWNTRRKNLSSRSKTYEILCKWFESGGIQKNLTT</sequence>
<organism evidence="1 2">
    <name type="scientific">Araneus ventricosus</name>
    <name type="common">Orbweaver spider</name>
    <name type="synonym">Epeira ventricosa</name>
    <dbReference type="NCBI Taxonomy" id="182803"/>
    <lineage>
        <taxon>Eukaryota</taxon>
        <taxon>Metazoa</taxon>
        <taxon>Ecdysozoa</taxon>
        <taxon>Arthropoda</taxon>
        <taxon>Chelicerata</taxon>
        <taxon>Arachnida</taxon>
        <taxon>Araneae</taxon>
        <taxon>Araneomorphae</taxon>
        <taxon>Entelegynae</taxon>
        <taxon>Araneoidea</taxon>
        <taxon>Araneidae</taxon>
        <taxon>Araneus</taxon>
    </lineage>
</organism>
<dbReference type="AlphaFoldDB" id="A0A4Y2GAX2"/>
<dbReference type="EMBL" id="BGPR01001270">
    <property type="protein sequence ID" value="GBM49748.1"/>
    <property type="molecule type" value="Genomic_DNA"/>
</dbReference>
<evidence type="ECO:0000313" key="1">
    <source>
        <dbReference type="EMBL" id="GBM49748.1"/>
    </source>
</evidence>
<accession>A0A4Y2GAX2</accession>
<keyword evidence="2" id="KW-1185">Reference proteome</keyword>
<reference evidence="1 2" key="1">
    <citation type="journal article" date="2019" name="Sci. Rep.">
        <title>Orb-weaving spider Araneus ventricosus genome elucidates the spidroin gene catalogue.</title>
        <authorList>
            <person name="Kono N."/>
            <person name="Nakamura H."/>
            <person name="Ohtoshi R."/>
            <person name="Moran D.A.P."/>
            <person name="Shinohara A."/>
            <person name="Yoshida Y."/>
            <person name="Fujiwara M."/>
            <person name="Mori M."/>
            <person name="Tomita M."/>
            <person name="Arakawa K."/>
        </authorList>
    </citation>
    <scope>NUCLEOTIDE SEQUENCE [LARGE SCALE GENOMIC DNA]</scope>
</reference>
<dbReference type="Proteomes" id="UP000499080">
    <property type="component" value="Unassembled WGS sequence"/>
</dbReference>
<comment type="caution">
    <text evidence="1">The sequence shown here is derived from an EMBL/GenBank/DDBJ whole genome shotgun (WGS) entry which is preliminary data.</text>
</comment>
<name>A0A4Y2GAX2_ARAVE</name>
<gene>
    <name evidence="1" type="ORF">AVEN_36364_1</name>
</gene>
<evidence type="ECO:0000313" key="2">
    <source>
        <dbReference type="Proteomes" id="UP000499080"/>
    </source>
</evidence>